<gene>
    <name evidence="1" type="ORF">H0921_10085</name>
</gene>
<sequence length="287" mass="31990">MHWERTGIVAILGVVLSLACGCWQGGLTASKGAMASRSFLPQLPVELAVESVVLACPAKDREEYDSLWQSVRPVGAPESITLWSENGLRLGVLRSPLPARLQQWLENQSGHLSGSLQTFHQRQEVFLTTTPLIERCRLRLSTDLAAPAVEKEWEQIVGGIWLQPRLHKRAVLLLCEPRLQYEERHSWIRPAPDASRFLRSEEPLFERFPTLQMEVELTSEDYLILGTWSGAETNLGALLFGSGASPAPVSPEVATPSGLRLLLLRVQAPQLALNQDLPEIPPPYLRR</sequence>
<keyword evidence="2" id="KW-1185">Reference proteome</keyword>
<organism evidence="1 2">
    <name type="scientific">Thermogemmata fonticola</name>
    <dbReference type="NCBI Taxonomy" id="2755323"/>
    <lineage>
        <taxon>Bacteria</taxon>
        <taxon>Pseudomonadati</taxon>
        <taxon>Planctomycetota</taxon>
        <taxon>Planctomycetia</taxon>
        <taxon>Gemmatales</taxon>
        <taxon>Gemmataceae</taxon>
        <taxon>Thermogemmata</taxon>
    </lineage>
</organism>
<comment type="caution">
    <text evidence="1">The sequence shown here is derived from an EMBL/GenBank/DDBJ whole genome shotgun (WGS) entry which is preliminary data.</text>
</comment>
<dbReference type="AlphaFoldDB" id="A0A7V9ABY8"/>
<accession>A0A7V9ABY8</accession>
<dbReference type="PROSITE" id="PS51257">
    <property type="entry name" value="PROKAR_LIPOPROTEIN"/>
    <property type="match status" value="1"/>
</dbReference>
<evidence type="ECO:0000313" key="1">
    <source>
        <dbReference type="EMBL" id="MBA2226508.1"/>
    </source>
</evidence>
<dbReference type="RefSeq" id="WP_194537944.1">
    <property type="nucleotide sequence ID" value="NZ_JACEFB010000006.1"/>
</dbReference>
<name>A0A7V9ABY8_9BACT</name>
<dbReference type="EMBL" id="JACEFB010000006">
    <property type="protein sequence ID" value="MBA2226508.1"/>
    <property type="molecule type" value="Genomic_DNA"/>
</dbReference>
<protein>
    <submittedName>
        <fullName evidence="1">Uncharacterized protein</fullName>
    </submittedName>
</protein>
<evidence type="ECO:0000313" key="2">
    <source>
        <dbReference type="Proteomes" id="UP000542342"/>
    </source>
</evidence>
<dbReference type="Proteomes" id="UP000542342">
    <property type="component" value="Unassembled WGS sequence"/>
</dbReference>
<reference evidence="1 2" key="1">
    <citation type="submission" date="2020-07" db="EMBL/GenBank/DDBJ databases">
        <title>Thermogemmata thermophila gen. nov., sp. nov., a novel moderate thermophilic planctomycete from a Kamchatka hot spring.</title>
        <authorList>
            <person name="Elcheninov A.G."/>
            <person name="Podosokorskaya O.A."/>
            <person name="Kovaleva O.L."/>
            <person name="Novikov A."/>
            <person name="Bonch-Osmolovskaya E.A."/>
            <person name="Toshchakov S.V."/>
            <person name="Kublanov I.V."/>
        </authorList>
    </citation>
    <scope>NUCLEOTIDE SEQUENCE [LARGE SCALE GENOMIC DNA]</scope>
    <source>
        <strain evidence="1 2">2918</strain>
    </source>
</reference>
<proteinExistence type="predicted"/>